<evidence type="ECO:0000313" key="3">
    <source>
        <dbReference type="Proteomes" id="UP000027195"/>
    </source>
</evidence>
<feature type="region of interest" description="Disordered" evidence="1">
    <location>
        <begin position="19"/>
        <end position="41"/>
    </location>
</feature>
<name>A0A067MMJ8_BOTB1</name>
<evidence type="ECO:0000256" key="1">
    <source>
        <dbReference type="SAM" id="MobiDB-lite"/>
    </source>
</evidence>
<feature type="region of interest" description="Disordered" evidence="1">
    <location>
        <begin position="64"/>
        <end position="99"/>
    </location>
</feature>
<gene>
    <name evidence="2" type="ORF">BOTBODRAFT_276889</name>
</gene>
<keyword evidence="3" id="KW-1185">Reference proteome</keyword>
<dbReference type="EMBL" id="KL198030">
    <property type="protein sequence ID" value="KDQ15935.1"/>
    <property type="molecule type" value="Genomic_DNA"/>
</dbReference>
<dbReference type="Proteomes" id="UP000027195">
    <property type="component" value="Unassembled WGS sequence"/>
</dbReference>
<dbReference type="InParanoid" id="A0A067MMJ8"/>
<dbReference type="AlphaFoldDB" id="A0A067MMJ8"/>
<feature type="compositionally biased region" description="Low complexity" evidence="1">
    <location>
        <begin position="73"/>
        <end position="85"/>
    </location>
</feature>
<reference evidence="3" key="1">
    <citation type="journal article" date="2014" name="Proc. Natl. Acad. Sci. U.S.A.">
        <title>Extensive sampling of basidiomycete genomes demonstrates inadequacy of the white-rot/brown-rot paradigm for wood decay fungi.</title>
        <authorList>
            <person name="Riley R."/>
            <person name="Salamov A.A."/>
            <person name="Brown D.W."/>
            <person name="Nagy L.G."/>
            <person name="Floudas D."/>
            <person name="Held B.W."/>
            <person name="Levasseur A."/>
            <person name="Lombard V."/>
            <person name="Morin E."/>
            <person name="Otillar R."/>
            <person name="Lindquist E.A."/>
            <person name="Sun H."/>
            <person name="LaButti K.M."/>
            <person name="Schmutz J."/>
            <person name="Jabbour D."/>
            <person name="Luo H."/>
            <person name="Baker S.E."/>
            <person name="Pisabarro A.G."/>
            <person name="Walton J.D."/>
            <person name="Blanchette R.A."/>
            <person name="Henrissat B."/>
            <person name="Martin F."/>
            <person name="Cullen D."/>
            <person name="Hibbett D.S."/>
            <person name="Grigoriev I.V."/>
        </authorList>
    </citation>
    <scope>NUCLEOTIDE SEQUENCE [LARGE SCALE GENOMIC DNA]</scope>
    <source>
        <strain evidence="3">FD-172 SS1</strain>
    </source>
</reference>
<feature type="compositionally biased region" description="Basic and acidic residues" evidence="1">
    <location>
        <begin position="25"/>
        <end position="41"/>
    </location>
</feature>
<sequence>MMVVERRVGAHCGGRGNQVITFDHSSSDDVRNAGHEPRSLEEGISRDPLLIASRTGTRLCVIRPSRAARVQRDPASSDPSQSSAPGRVCQQRSHRDKRRRGWGLACPILTLKARKRARAKLIIPYLVRCR</sequence>
<accession>A0A067MMJ8</accession>
<proteinExistence type="predicted"/>
<protein>
    <submittedName>
        <fullName evidence="2">Uncharacterized protein</fullName>
    </submittedName>
</protein>
<evidence type="ECO:0000313" key="2">
    <source>
        <dbReference type="EMBL" id="KDQ15935.1"/>
    </source>
</evidence>
<dbReference type="HOGENOM" id="CLU_1937799_0_0_1"/>
<organism evidence="2 3">
    <name type="scientific">Botryobasidium botryosum (strain FD-172 SS1)</name>
    <dbReference type="NCBI Taxonomy" id="930990"/>
    <lineage>
        <taxon>Eukaryota</taxon>
        <taxon>Fungi</taxon>
        <taxon>Dikarya</taxon>
        <taxon>Basidiomycota</taxon>
        <taxon>Agaricomycotina</taxon>
        <taxon>Agaricomycetes</taxon>
        <taxon>Cantharellales</taxon>
        <taxon>Botryobasidiaceae</taxon>
        <taxon>Botryobasidium</taxon>
    </lineage>
</organism>